<reference evidence="3 4" key="1">
    <citation type="submission" date="2019-03" db="EMBL/GenBank/DDBJ databases">
        <title>Draft genome sequences of novel Actinobacteria.</title>
        <authorList>
            <person name="Sahin N."/>
            <person name="Ay H."/>
            <person name="Saygin H."/>
        </authorList>
    </citation>
    <scope>NUCLEOTIDE SEQUENCE [LARGE SCALE GENOMIC DNA]</scope>
    <source>
        <strain evidence="3 4">DSM 41900</strain>
    </source>
</reference>
<dbReference type="EMBL" id="SMKI01000467">
    <property type="protein sequence ID" value="TDC65921.1"/>
    <property type="molecule type" value="Genomic_DNA"/>
</dbReference>
<evidence type="ECO:0000313" key="4">
    <source>
        <dbReference type="Proteomes" id="UP000295345"/>
    </source>
</evidence>
<evidence type="ECO:0000313" key="3">
    <source>
        <dbReference type="EMBL" id="TDC65921.1"/>
    </source>
</evidence>
<accession>A0A4R4SQ03</accession>
<dbReference type="GO" id="GO:0003700">
    <property type="term" value="F:DNA-binding transcription factor activity"/>
    <property type="evidence" value="ECO:0007669"/>
    <property type="project" value="TreeGrafter"/>
</dbReference>
<keyword evidence="1" id="KW-0238">DNA-binding</keyword>
<protein>
    <submittedName>
        <fullName evidence="3">XRE family transcriptional regulator</fullName>
    </submittedName>
</protein>
<feature type="domain" description="HTH cro/C1-type" evidence="2">
    <location>
        <begin position="16"/>
        <end position="70"/>
    </location>
</feature>
<comment type="caution">
    <text evidence="3">The sequence shown here is derived from an EMBL/GenBank/DDBJ whole genome shotgun (WGS) entry which is preliminary data.</text>
</comment>
<proteinExistence type="predicted"/>
<dbReference type="RefSeq" id="WP_132821361.1">
    <property type="nucleotide sequence ID" value="NZ_SMKI01000467.1"/>
</dbReference>
<evidence type="ECO:0000256" key="1">
    <source>
        <dbReference type="ARBA" id="ARBA00023125"/>
    </source>
</evidence>
<dbReference type="CDD" id="cd00093">
    <property type="entry name" value="HTH_XRE"/>
    <property type="match status" value="1"/>
</dbReference>
<dbReference type="OrthoDB" id="3504495at2"/>
<dbReference type="PANTHER" id="PTHR46797:SF1">
    <property type="entry name" value="METHYLPHOSPHONATE SYNTHASE"/>
    <property type="match status" value="1"/>
</dbReference>
<gene>
    <name evidence="3" type="ORF">E1283_30225</name>
</gene>
<dbReference type="PANTHER" id="PTHR46797">
    <property type="entry name" value="HTH-TYPE TRANSCRIPTIONAL REGULATOR"/>
    <property type="match status" value="1"/>
</dbReference>
<organism evidence="3 4">
    <name type="scientific">Streptomyces hainanensis</name>
    <dbReference type="NCBI Taxonomy" id="402648"/>
    <lineage>
        <taxon>Bacteria</taxon>
        <taxon>Bacillati</taxon>
        <taxon>Actinomycetota</taxon>
        <taxon>Actinomycetes</taxon>
        <taxon>Kitasatosporales</taxon>
        <taxon>Streptomycetaceae</taxon>
        <taxon>Streptomyces</taxon>
    </lineage>
</organism>
<dbReference type="GO" id="GO:0003677">
    <property type="term" value="F:DNA binding"/>
    <property type="evidence" value="ECO:0007669"/>
    <property type="project" value="UniProtKB-KW"/>
</dbReference>
<dbReference type="PROSITE" id="PS50943">
    <property type="entry name" value="HTH_CROC1"/>
    <property type="match status" value="1"/>
</dbReference>
<dbReference type="AlphaFoldDB" id="A0A4R4SQ03"/>
<evidence type="ECO:0000259" key="2">
    <source>
        <dbReference type="PROSITE" id="PS50943"/>
    </source>
</evidence>
<dbReference type="SMART" id="SM00530">
    <property type="entry name" value="HTH_XRE"/>
    <property type="match status" value="1"/>
</dbReference>
<dbReference type="Gene3D" id="1.10.260.40">
    <property type="entry name" value="lambda repressor-like DNA-binding domains"/>
    <property type="match status" value="1"/>
</dbReference>
<dbReference type="InterPro" id="IPR001387">
    <property type="entry name" value="Cro/C1-type_HTH"/>
</dbReference>
<dbReference type="GO" id="GO:0005829">
    <property type="term" value="C:cytosol"/>
    <property type="evidence" value="ECO:0007669"/>
    <property type="project" value="TreeGrafter"/>
</dbReference>
<dbReference type="Pfam" id="PF13560">
    <property type="entry name" value="HTH_31"/>
    <property type="match status" value="1"/>
</dbReference>
<dbReference type="Proteomes" id="UP000295345">
    <property type="component" value="Unassembled WGS sequence"/>
</dbReference>
<dbReference type="InterPro" id="IPR050807">
    <property type="entry name" value="TransReg_Diox_bact_type"/>
</dbReference>
<dbReference type="SUPFAM" id="SSF47413">
    <property type="entry name" value="lambda repressor-like DNA-binding domains"/>
    <property type="match status" value="1"/>
</dbReference>
<sequence length="400" mass="43399">MPDPTPITPGGIGARIKEFRTIRGFSLTELGRRAHVSTSQLSRIETGSRALSSAVEAGIARALGVTLSVLHGQPYIHMLQQDRFDALLTPISSALDSWDIPADDVPLRSLDALAADVDRIVDLRLSTEFVEIAEDLPALIVEAAALALTHATPGARRERAHALQAELARTAAIMAYRLGFIDLARLALSRMAMAAPHSGDPAQVAIERMERSAMTHAQSSRPDRGVALMRVALRDLDDDGSAGVRTVRGALCLRAARFALQQRDSSGAENWLGQAQEVADQVGDAHHYSLMSGPFSVALIQMDAENDRNNHAAALRLASQMRLPEHCPPSLAAHFMIRTARAQGWTAHHGDALKSLRKARTTAPQLTRYHPHVHETVGTLLRAPAKPTEELREFAMWSGV</sequence>
<keyword evidence="4" id="KW-1185">Reference proteome</keyword>
<name>A0A4R4SQ03_9ACTN</name>
<dbReference type="InterPro" id="IPR010982">
    <property type="entry name" value="Lambda_DNA-bd_dom_sf"/>
</dbReference>